<protein>
    <submittedName>
        <fullName evidence="3">Serine hydrolase domain-containing protein</fullName>
        <ecNumber evidence="3">3.-.-.-</ecNumber>
    </submittedName>
</protein>
<evidence type="ECO:0000313" key="3">
    <source>
        <dbReference type="EMBL" id="MFC3880751.1"/>
    </source>
</evidence>
<name>A0ABV8ARX7_9BACT</name>
<dbReference type="PANTHER" id="PTHR43283:SF7">
    <property type="entry name" value="BETA-LACTAMASE-RELATED DOMAIN-CONTAINING PROTEIN"/>
    <property type="match status" value="1"/>
</dbReference>
<evidence type="ECO:0000256" key="1">
    <source>
        <dbReference type="SAM" id="SignalP"/>
    </source>
</evidence>
<keyword evidence="3" id="KW-0378">Hydrolase</keyword>
<feature type="chain" id="PRO_5046870732" evidence="1">
    <location>
        <begin position="21"/>
        <end position="360"/>
    </location>
</feature>
<dbReference type="Gene3D" id="3.40.710.10">
    <property type="entry name" value="DD-peptidase/beta-lactamase superfamily"/>
    <property type="match status" value="1"/>
</dbReference>
<dbReference type="EMBL" id="JBHRZS010000007">
    <property type="protein sequence ID" value="MFC3880751.1"/>
    <property type="molecule type" value="Genomic_DNA"/>
</dbReference>
<keyword evidence="1" id="KW-0732">Signal</keyword>
<dbReference type="Proteomes" id="UP001595805">
    <property type="component" value="Unassembled WGS sequence"/>
</dbReference>
<keyword evidence="4" id="KW-1185">Reference proteome</keyword>
<dbReference type="Pfam" id="PF00144">
    <property type="entry name" value="Beta-lactamase"/>
    <property type="match status" value="1"/>
</dbReference>
<dbReference type="InterPro" id="IPR050789">
    <property type="entry name" value="Diverse_Enzym_Activities"/>
</dbReference>
<gene>
    <name evidence="3" type="ORF">ACFOSV_11205</name>
</gene>
<evidence type="ECO:0000313" key="4">
    <source>
        <dbReference type="Proteomes" id="UP001595805"/>
    </source>
</evidence>
<evidence type="ECO:0000259" key="2">
    <source>
        <dbReference type="Pfam" id="PF00144"/>
    </source>
</evidence>
<dbReference type="GO" id="GO:0016787">
    <property type="term" value="F:hydrolase activity"/>
    <property type="evidence" value="ECO:0007669"/>
    <property type="project" value="UniProtKB-KW"/>
</dbReference>
<feature type="signal peptide" evidence="1">
    <location>
        <begin position="1"/>
        <end position="20"/>
    </location>
</feature>
<dbReference type="InterPro" id="IPR001466">
    <property type="entry name" value="Beta-lactam-related"/>
</dbReference>
<comment type="caution">
    <text evidence="3">The sequence shown here is derived from an EMBL/GenBank/DDBJ whole genome shotgun (WGS) entry which is preliminary data.</text>
</comment>
<reference evidence="4" key="1">
    <citation type="journal article" date="2019" name="Int. J. Syst. Evol. Microbiol.">
        <title>The Global Catalogue of Microorganisms (GCM) 10K type strain sequencing project: providing services to taxonomists for standard genome sequencing and annotation.</title>
        <authorList>
            <consortium name="The Broad Institute Genomics Platform"/>
            <consortium name="The Broad Institute Genome Sequencing Center for Infectious Disease"/>
            <person name="Wu L."/>
            <person name="Ma J."/>
        </authorList>
    </citation>
    <scope>NUCLEOTIDE SEQUENCE [LARGE SCALE GENOMIC DNA]</scope>
    <source>
        <strain evidence="4">CCUG 60523</strain>
    </source>
</reference>
<dbReference type="PANTHER" id="PTHR43283">
    <property type="entry name" value="BETA-LACTAMASE-RELATED"/>
    <property type="match status" value="1"/>
</dbReference>
<sequence>MKRFKGFILCLALTFSIPFAALSQGVNSYFPPTDSQDWEKVPLNSLGWDNASLAELLSWLPTQGTRSFMIVKDGKIAVEEYWGAKLTGMGNMDEEAMWYWDDAGRTLTAALVGIAEKNGFLKIKDRTSKYLGEAWSSVPEKREKEIRILNQLSMSTGLDERIEDPRDTSTEALKFFAKAGERWAYHDAPYTLLMNTLENATNQSISAFFKERLATQIGMKGFWQETGGDLVFFSDARSMSKFGLLLMNEGEWEGNQILDKKYVQAMTSSSQQDNPGYGFLTWLNSGDVFKLPGNQVPNKGKMIAAAPEDMFMALGKNGQLLMVIPSQGLVIVRQGTYSNDSIVPQRLLQDLWQKLNRVIN</sequence>
<organism evidence="3 4">
    <name type="scientific">Algoriphagus namhaensis</name>
    <dbReference type="NCBI Taxonomy" id="915353"/>
    <lineage>
        <taxon>Bacteria</taxon>
        <taxon>Pseudomonadati</taxon>
        <taxon>Bacteroidota</taxon>
        <taxon>Cytophagia</taxon>
        <taxon>Cytophagales</taxon>
        <taxon>Cyclobacteriaceae</taxon>
        <taxon>Algoriphagus</taxon>
    </lineage>
</organism>
<dbReference type="InterPro" id="IPR012338">
    <property type="entry name" value="Beta-lactam/transpept-like"/>
</dbReference>
<dbReference type="RefSeq" id="WP_377906103.1">
    <property type="nucleotide sequence ID" value="NZ_JBHRZS010000007.1"/>
</dbReference>
<proteinExistence type="predicted"/>
<feature type="domain" description="Beta-lactamase-related" evidence="2">
    <location>
        <begin position="67"/>
        <end position="332"/>
    </location>
</feature>
<accession>A0ABV8ARX7</accession>
<dbReference type="EC" id="3.-.-.-" evidence="3"/>
<dbReference type="SUPFAM" id="SSF56601">
    <property type="entry name" value="beta-lactamase/transpeptidase-like"/>
    <property type="match status" value="1"/>
</dbReference>